<dbReference type="AlphaFoldDB" id="A0A7I8JR20"/>
<evidence type="ECO:0000256" key="1">
    <source>
        <dbReference type="SAM" id="Phobius"/>
    </source>
</evidence>
<name>A0A7I8JR20_SPIIN</name>
<evidence type="ECO:0000313" key="2">
    <source>
        <dbReference type="EMBL" id="CAA2633505.1"/>
    </source>
</evidence>
<dbReference type="Proteomes" id="UP001189122">
    <property type="component" value="Unassembled WGS sequence"/>
</dbReference>
<reference evidence="2 3" key="1">
    <citation type="submission" date="2019-12" db="EMBL/GenBank/DDBJ databases">
        <authorList>
            <person name="Scholz U."/>
            <person name="Mascher M."/>
            <person name="Fiebig A."/>
        </authorList>
    </citation>
    <scope>NUCLEOTIDE SEQUENCE</scope>
</reference>
<keyword evidence="1" id="KW-0472">Membrane</keyword>
<organism evidence="2">
    <name type="scientific">Spirodela intermedia</name>
    <name type="common">Intermediate duckweed</name>
    <dbReference type="NCBI Taxonomy" id="51605"/>
    <lineage>
        <taxon>Eukaryota</taxon>
        <taxon>Viridiplantae</taxon>
        <taxon>Streptophyta</taxon>
        <taxon>Embryophyta</taxon>
        <taxon>Tracheophyta</taxon>
        <taxon>Spermatophyta</taxon>
        <taxon>Magnoliopsida</taxon>
        <taxon>Liliopsida</taxon>
        <taxon>Araceae</taxon>
        <taxon>Lemnoideae</taxon>
        <taxon>Spirodela</taxon>
    </lineage>
</organism>
<dbReference type="EMBL" id="CACRZD030000016">
    <property type="protein sequence ID" value="CAA6672608.1"/>
    <property type="molecule type" value="Genomic_DNA"/>
</dbReference>
<accession>A0A7I8JR20</accession>
<sequence>MKIKTFGLDSLGMDVGIEALLISLSFLFYYNVD</sequence>
<keyword evidence="3" id="KW-1185">Reference proteome</keyword>
<keyword evidence="1" id="KW-1133">Transmembrane helix</keyword>
<gene>
    <name evidence="2" type="ORF">SI7747_16019019</name>
</gene>
<keyword evidence="1" id="KW-0812">Transmembrane</keyword>
<protein>
    <submittedName>
        <fullName evidence="2">Uncharacterized protein</fullName>
    </submittedName>
</protein>
<evidence type="ECO:0000313" key="3">
    <source>
        <dbReference type="Proteomes" id="UP001189122"/>
    </source>
</evidence>
<feature type="transmembrane region" description="Helical" evidence="1">
    <location>
        <begin position="12"/>
        <end position="30"/>
    </location>
</feature>
<proteinExistence type="predicted"/>
<dbReference type="EMBL" id="LR743603">
    <property type="protein sequence ID" value="CAA2633505.1"/>
    <property type="molecule type" value="Genomic_DNA"/>
</dbReference>